<evidence type="ECO:0000256" key="2">
    <source>
        <dbReference type="ARBA" id="ARBA00023242"/>
    </source>
</evidence>
<evidence type="ECO:0000256" key="5">
    <source>
        <dbReference type="SAM" id="MobiDB-lite"/>
    </source>
</evidence>
<dbReference type="Pfam" id="PF03178">
    <property type="entry name" value="CPSF_A"/>
    <property type="match status" value="1"/>
</dbReference>
<feature type="region of interest" description="Disordered" evidence="5">
    <location>
        <begin position="841"/>
        <end position="882"/>
    </location>
</feature>
<dbReference type="Gene3D" id="2.130.10.10">
    <property type="entry name" value="YVTN repeat-like/Quinoprotein amine dehydrogenase"/>
    <property type="match status" value="2"/>
</dbReference>
<dbReference type="FunFam" id="1.10.150.910:FF:000005">
    <property type="entry name" value="Cleavage and polyadenylation specific factor 1"/>
    <property type="match status" value="1"/>
</dbReference>
<comment type="caution">
    <text evidence="9">The sequence shown here is derived from an EMBL/GenBank/DDBJ whole genome shotgun (WGS) entry which is preliminary data.</text>
</comment>
<feature type="compositionally biased region" description="Low complexity" evidence="5">
    <location>
        <begin position="842"/>
        <end position="870"/>
    </location>
</feature>
<dbReference type="FunFam" id="2.130.10.10:FF:000118">
    <property type="entry name" value="Cleavage and polyadenylation specificity factor subunit 1"/>
    <property type="match status" value="1"/>
</dbReference>
<evidence type="ECO:0000256" key="3">
    <source>
        <dbReference type="ARBA" id="ARBA00038446"/>
    </source>
</evidence>
<evidence type="ECO:0000256" key="1">
    <source>
        <dbReference type="ARBA" id="ARBA00004123"/>
    </source>
</evidence>
<dbReference type="GO" id="GO:0031123">
    <property type="term" value="P:RNA 3'-end processing"/>
    <property type="evidence" value="ECO:0007669"/>
    <property type="project" value="UniProtKB-ARBA"/>
</dbReference>
<dbReference type="EMBL" id="JBAMIC010000001">
    <property type="protein sequence ID" value="KAK7115085.1"/>
    <property type="molecule type" value="Genomic_DNA"/>
</dbReference>
<dbReference type="InterPro" id="IPR050358">
    <property type="entry name" value="RSE1/DDB1/CFT1"/>
</dbReference>
<organism evidence="9 10">
    <name type="scientific">Littorina saxatilis</name>
    <dbReference type="NCBI Taxonomy" id="31220"/>
    <lineage>
        <taxon>Eukaryota</taxon>
        <taxon>Metazoa</taxon>
        <taxon>Spiralia</taxon>
        <taxon>Lophotrochozoa</taxon>
        <taxon>Mollusca</taxon>
        <taxon>Gastropoda</taxon>
        <taxon>Caenogastropoda</taxon>
        <taxon>Littorinimorpha</taxon>
        <taxon>Littorinoidea</taxon>
        <taxon>Littorinidae</taxon>
        <taxon>Littorina</taxon>
    </lineage>
</organism>
<dbReference type="Proteomes" id="UP001374579">
    <property type="component" value="Unassembled WGS sequence"/>
</dbReference>
<dbReference type="GO" id="GO:0005634">
    <property type="term" value="C:nucleus"/>
    <property type="evidence" value="ECO:0007669"/>
    <property type="project" value="UniProtKB-SubCell"/>
</dbReference>
<evidence type="ECO:0000259" key="8">
    <source>
        <dbReference type="Pfam" id="PF23726"/>
    </source>
</evidence>
<protein>
    <recommendedName>
        <fullName evidence="4">Cleavage and polyadenylation specificity factor subunit 1</fullName>
    </recommendedName>
</protein>
<accession>A0AAN9GQF0</accession>
<feature type="compositionally biased region" description="Low complexity" evidence="5">
    <location>
        <begin position="771"/>
        <end position="790"/>
    </location>
</feature>
<evidence type="ECO:0000259" key="7">
    <source>
        <dbReference type="Pfam" id="PF10433"/>
    </source>
</evidence>
<feature type="region of interest" description="Disordered" evidence="5">
    <location>
        <begin position="411"/>
        <end position="431"/>
    </location>
</feature>
<comment type="similarity">
    <text evidence="3">Belongs to the CPSF1 family.</text>
</comment>
<keyword evidence="2" id="KW-0539">Nucleus</keyword>
<evidence type="ECO:0000256" key="4">
    <source>
        <dbReference type="ARBA" id="ARBA00068483"/>
    </source>
</evidence>
<reference evidence="9 10" key="1">
    <citation type="submission" date="2024-02" db="EMBL/GenBank/DDBJ databases">
        <title>Chromosome-scale genome assembly of the rough periwinkle Littorina saxatilis.</title>
        <authorList>
            <person name="De Jode A."/>
            <person name="Faria R."/>
            <person name="Formenti G."/>
            <person name="Sims Y."/>
            <person name="Smith T.P."/>
            <person name="Tracey A."/>
            <person name="Wood J.M.D."/>
            <person name="Zagrodzka Z.B."/>
            <person name="Johannesson K."/>
            <person name="Butlin R.K."/>
            <person name="Leder E.H."/>
        </authorList>
    </citation>
    <scope>NUCLEOTIDE SEQUENCE [LARGE SCALE GENOMIC DNA]</scope>
    <source>
        <strain evidence="9">Snail1</strain>
        <tissue evidence="9">Muscle</tissue>
    </source>
</reference>
<dbReference type="Gene3D" id="1.10.150.910">
    <property type="match status" value="1"/>
</dbReference>
<evidence type="ECO:0000313" key="10">
    <source>
        <dbReference type="Proteomes" id="UP001374579"/>
    </source>
</evidence>
<dbReference type="PANTHER" id="PTHR10644">
    <property type="entry name" value="DNA REPAIR/RNA PROCESSING CPSF FAMILY"/>
    <property type="match status" value="1"/>
</dbReference>
<dbReference type="InterPro" id="IPR015943">
    <property type="entry name" value="WD40/YVTN_repeat-like_dom_sf"/>
</dbReference>
<evidence type="ECO:0000259" key="6">
    <source>
        <dbReference type="Pfam" id="PF03178"/>
    </source>
</evidence>
<dbReference type="InterPro" id="IPR004871">
    <property type="entry name" value="RSE1/DDB1/CPSF1_C"/>
</dbReference>
<feature type="region of interest" description="Disordered" evidence="5">
    <location>
        <begin position="771"/>
        <end position="795"/>
    </location>
</feature>
<feature type="compositionally biased region" description="Basic and acidic residues" evidence="5">
    <location>
        <begin position="416"/>
        <end position="426"/>
    </location>
</feature>
<comment type="subcellular location">
    <subcellularLocation>
        <location evidence="1">Nucleus</location>
    </subcellularLocation>
</comment>
<dbReference type="InterPro" id="IPR018846">
    <property type="entry name" value="Beta-prop_RSE1/DDB1/CPSF1_1st"/>
</dbReference>
<dbReference type="GO" id="GO:0003676">
    <property type="term" value="F:nucleic acid binding"/>
    <property type="evidence" value="ECO:0007669"/>
    <property type="project" value="InterPro"/>
</dbReference>
<dbReference type="Pfam" id="PF10433">
    <property type="entry name" value="Beta-prop_RSE1_1st"/>
    <property type="match status" value="1"/>
</dbReference>
<gene>
    <name evidence="9" type="ORF">V1264_001025</name>
</gene>
<proteinExistence type="inferred from homology"/>
<evidence type="ECO:0000313" key="9">
    <source>
        <dbReference type="EMBL" id="KAK7115085.1"/>
    </source>
</evidence>
<feature type="domain" description="RSE1/DDB1/CPSF1 C-terminal" evidence="6">
    <location>
        <begin position="1114"/>
        <end position="1450"/>
    </location>
</feature>
<dbReference type="Pfam" id="PF23726">
    <property type="entry name" value="Beta-prop_RSE1_2nd"/>
    <property type="match status" value="1"/>
</dbReference>
<name>A0AAN9GQF0_9CAEN</name>
<feature type="domain" description="RSE1/DDB1/CPSF1 first beta-propeller" evidence="7">
    <location>
        <begin position="21"/>
        <end position="417"/>
    </location>
</feature>
<dbReference type="FunFam" id="2.130.10.10:FF:000100">
    <property type="entry name" value="Cleavage and polyadenylation specificity factor subunit 1"/>
    <property type="match status" value="1"/>
</dbReference>
<sequence>MALTSSSMYYVYKEQHPATGIEHSVQCHFFNSWETNLVIAGANQLSVYRLNSDPEIDIASESGEKGSTDVTKTRLECLKSFSLFGNIMSMQSVTLVGAQRDVLLLSFMDAKLAVMEYDPSTHDLKTVSLHQFEEPDLKGGLATNIHIPEVRVDPDGRCAAVLVYGRHLVILPFRKEVVADELDGGGASSKSPILSSYLIDLSKLDEKIINVLDIQFLHGYYEPTIFILYEPLATWSGRTSMRTDTCSIVAISINIQQKVHPVIWSQSDLPFDCSRSLPLPKPLGGVLVFADNSLLYLNQSVPAYGVSLNSIAEQSSSFPLRPQEDVKMTLDCVQVALIDSERCVLSLKGGELYVLTLVVDGMRSVRGFHFDRAASSVLTSCMCVIPEDFLFLGSRLGNSLLLRYQEKTSGTVLQPDENRRPSEPPSKRRRVEGLEQLASDVSEIENLDELEVYGDSDKDAGTTLTSYVFEVCDTIWNIAPCANMSAGEPAFLSEEYANDLDPDLELVTTSGYGKNGAISVLQRSIRPQVVTTFQLEGCHDLWTVYGPPSEDEKKDEATEEKKEGEEEEEGKEGQEEESPRPITNGHAYLVLSRNDSSMILQTGQEINELDHSGFSTTTRTLCVANLGGRKYVLQVSPSTIHLLEGVTQLQHIPLDIGSPIQRCSVVDPYVLLMAEEGQVVMLTLKQSDTYSAGVRLNVIKPPIAQNPKIIEVSTYKDVSGMFTTADIRRDCQQPMAEKVPKPAEKVVPMDESNIDDEDEMLYGESDTSVFTSSFTAPSTSSSQPQQQNPSEKGEKKIEATYWGLVARENGALEIYSLPDFTLCYYVKSFPMGPKVIVDSKQASGGTSGTATPSASTSSIDVPSSSTTSTPTPTPSKQSVGEMPRLKEILVTGLGHNRSHPYLMAWVEEELLIYEAFPYQASDSPATDKHLKIRFKKIDHGLILKEKASGRQRRKGEEEEEDDRAQLENIQRLRCFTDVSGYSGVFICGPYPHWLFMTPKGSLRIHPMGIDGWVTSFAPFHNVNCPKGFLYFNKQSELRICVLPTHVTYDAAWPIRKVPLRCTPHFLCYHMDSKLYAVAISVPEECHKIPKANTEEREWDFAERNDRFMWPAMLKFTVQLFTPSTWEMIPGASYDCEEWEHITSVKNVQLTSEGTLSGLKGYIAIGTTYCMGEDMVARGRVIILDVVEVVPEPGQPLTKNKVKVIYEKEKGPVSTLAHINGFLLTAIGQKIYIWQLKDKDLSGVAFIDTHIYICSLTTVKNLILAGDIQKSMTLYRYQTDLKVLSIVSKDMKSLEVYAVEFMIDNSQVNFLASDRNKNLIVMAYVPEARESHGGQRLVRKADFNVGSLINTMFRVRCKIWDPAHKKRYSEVMEKRHITYFATLDGGIGYLMPIPEKVYRRLLMLQNALVTHIPHLAGLNPKAFRTVKHTAPELSNPHRQILDGELIWKFLHLSLNERTEVARRLGTAVEQIVDDMLEIDRVTAHF</sequence>
<dbReference type="InterPro" id="IPR058543">
    <property type="entry name" value="Beta-prop_RSE1/DDB1/CPSF1_2nd"/>
</dbReference>
<keyword evidence="10" id="KW-1185">Reference proteome</keyword>
<feature type="compositionally biased region" description="Basic and acidic residues" evidence="5">
    <location>
        <begin position="550"/>
        <end position="564"/>
    </location>
</feature>
<feature type="region of interest" description="Disordered" evidence="5">
    <location>
        <begin position="544"/>
        <end position="583"/>
    </location>
</feature>
<feature type="domain" description="RSE1/DDB1/CPSF1 second beta-propeller" evidence="8">
    <location>
        <begin position="527"/>
        <end position="1042"/>
    </location>
</feature>